<evidence type="ECO:0000313" key="1">
    <source>
        <dbReference type="EMBL" id="MFC5452179.1"/>
    </source>
</evidence>
<sequence>MLKSIRTNKICAEFSLQNIQRDFDIYKITTTEKYIPGGAYLLDKPLIKAKSIVYEYGKSFYILYTKNTMMVNDLKKSLQPEEKGDTLSFECIRVEKIPKHLLVQLFLNSINNPNNELLSFNNLTGKLICYRNDWINTDKKNFIWGLDCLELKIGNDMCLHLLAHRLSAYALKNKMEFKKRRIHEYPQYNFTDHNHTLKRADKKELNRSENFIMKPVEGERGGITYLNFQDQEKFEYTKIGVLYNILSILKNEYNEYLKVDFEKSVVSKCLEYKKSDLNKFKDVVNKLVLSNGIMLLDGVKDETSELYLRKLRERLEAVFPAVEVSVGKHVSKQKLNIKLIHHKAYYEKMTHDPHNDIHEGAAVQHITLENFKLAADAAVENVLKELVIKKDLINRKISLVDWRSYEYQSDWIFGIQDGGKYYFMTVHPDGTFEIKRMKRNLFNISDYDKYMDYLGNNADTKKHDYRQAIGLVRDVAGNINIISDTNQITMPEVSTLGDSLVLAAKDVKFPGNYIINVIERLIQSGDAHDKYLDILTEAKDRFVADEEYDKTYITSIVKNKSARKVLTDFVYEDTGELLYLYLRNQEKRNVLFSGLLDINYSQIDSREAIFNVGIVGAGMQTFMERASVIRKVEAVDDGELFFEELLPLMGVEFVRYGMLTVMPFPFKYLREFSLLEGSLIESQALKKELFSSI</sequence>
<name>A0ABW0KFZ0_9BACL</name>
<proteinExistence type="predicted"/>
<reference evidence="2" key="1">
    <citation type="journal article" date="2019" name="Int. J. Syst. Evol. Microbiol.">
        <title>The Global Catalogue of Microorganisms (GCM) 10K type strain sequencing project: providing services to taxonomists for standard genome sequencing and annotation.</title>
        <authorList>
            <consortium name="The Broad Institute Genomics Platform"/>
            <consortium name="The Broad Institute Genome Sequencing Center for Infectious Disease"/>
            <person name="Wu L."/>
            <person name="Ma J."/>
        </authorList>
    </citation>
    <scope>NUCLEOTIDE SEQUENCE [LARGE SCALE GENOMIC DNA]</scope>
    <source>
        <strain evidence="2">KACC 11904</strain>
    </source>
</reference>
<accession>A0ABW0KFZ0</accession>
<gene>
    <name evidence="1" type="ORF">ACFPOG_28630</name>
</gene>
<keyword evidence="2" id="KW-1185">Reference proteome</keyword>
<protein>
    <recommendedName>
        <fullName evidence="3">ATP-grasp domain-containing protein</fullName>
    </recommendedName>
</protein>
<evidence type="ECO:0000313" key="2">
    <source>
        <dbReference type="Proteomes" id="UP001596044"/>
    </source>
</evidence>
<organism evidence="1 2">
    <name type="scientific">Paenibacillus aestuarii</name>
    <dbReference type="NCBI Taxonomy" id="516965"/>
    <lineage>
        <taxon>Bacteria</taxon>
        <taxon>Bacillati</taxon>
        <taxon>Bacillota</taxon>
        <taxon>Bacilli</taxon>
        <taxon>Bacillales</taxon>
        <taxon>Paenibacillaceae</taxon>
        <taxon>Paenibacillus</taxon>
    </lineage>
</organism>
<evidence type="ECO:0008006" key="3">
    <source>
        <dbReference type="Google" id="ProtNLM"/>
    </source>
</evidence>
<dbReference type="Proteomes" id="UP001596044">
    <property type="component" value="Unassembled WGS sequence"/>
</dbReference>
<comment type="caution">
    <text evidence="1">The sequence shown here is derived from an EMBL/GenBank/DDBJ whole genome shotgun (WGS) entry which is preliminary data.</text>
</comment>
<dbReference type="EMBL" id="JBHSMJ010000042">
    <property type="protein sequence ID" value="MFC5452179.1"/>
    <property type="molecule type" value="Genomic_DNA"/>
</dbReference>
<dbReference type="RefSeq" id="WP_270877702.1">
    <property type="nucleotide sequence ID" value="NZ_JAQFVF010000005.1"/>
</dbReference>